<feature type="domain" description="ELP1 first N-terminal beta-propeller" evidence="9">
    <location>
        <begin position="107"/>
        <end position="272"/>
    </location>
</feature>
<evidence type="ECO:0000259" key="13">
    <source>
        <dbReference type="Pfam" id="PF23936"/>
    </source>
</evidence>
<comment type="caution">
    <text evidence="14">The sequence shown here is derived from an EMBL/GenBank/DDBJ whole genome shotgun (WGS) entry which is preliminary data.</text>
</comment>
<dbReference type="Pfam" id="PF23797">
    <property type="entry name" value="Beta-prop_ELP1_2nd"/>
    <property type="match status" value="1"/>
</dbReference>
<dbReference type="GO" id="GO:0033588">
    <property type="term" value="C:elongator holoenzyme complex"/>
    <property type="evidence" value="ECO:0007669"/>
    <property type="project" value="InterPro"/>
</dbReference>
<dbReference type="OrthoDB" id="40048at2759"/>
<dbReference type="PANTHER" id="PTHR12747">
    <property type="entry name" value="ELONGATOR COMPLEX PROTEIN 1"/>
    <property type="match status" value="1"/>
</dbReference>
<feature type="compositionally biased region" description="Low complexity" evidence="8">
    <location>
        <begin position="980"/>
        <end position="993"/>
    </location>
</feature>
<comment type="subcellular location">
    <subcellularLocation>
        <location evidence="1">Cytoplasm</location>
    </subcellularLocation>
</comment>
<dbReference type="AlphaFoldDB" id="A0A4Z2HNB7"/>
<dbReference type="Pfam" id="PF23925">
    <property type="entry name" value="A-sol_ELP1"/>
    <property type="match status" value="1"/>
</dbReference>
<dbReference type="Pfam" id="PF23878">
    <property type="entry name" value="TPR_ELP1"/>
    <property type="match status" value="1"/>
</dbReference>
<evidence type="ECO:0000313" key="15">
    <source>
        <dbReference type="Proteomes" id="UP000314294"/>
    </source>
</evidence>
<evidence type="ECO:0000259" key="12">
    <source>
        <dbReference type="Pfam" id="PF23925"/>
    </source>
</evidence>
<dbReference type="Proteomes" id="UP000314294">
    <property type="component" value="Unassembled WGS sequence"/>
</dbReference>
<comment type="pathway">
    <text evidence="2">tRNA modification; 5-methoxycarbonylmethyl-2-thiouridine-tRNA biosynthesis.</text>
</comment>
<dbReference type="SUPFAM" id="SSF69322">
    <property type="entry name" value="Tricorn protease domain 2"/>
    <property type="match status" value="1"/>
</dbReference>
<evidence type="ECO:0000256" key="8">
    <source>
        <dbReference type="SAM" id="MobiDB-lite"/>
    </source>
</evidence>
<organism evidence="14 15">
    <name type="scientific">Liparis tanakae</name>
    <name type="common">Tanaka's snailfish</name>
    <dbReference type="NCBI Taxonomy" id="230148"/>
    <lineage>
        <taxon>Eukaryota</taxon>
        <taxon>Metazoa</taxon>
        <taxon>Chordata</taxon>
        <taxon>Craniata</taxon>
        <taxon>Vertebrata</taxon>
        <taxon>Euteleostomi</taxon>
        <taxon>Actinopterygii</taxon>
        <taxon>Neopterygii</taxon>
        <taxon>Teleostei</taxon>
        <taxon>Neoteleostei</taxon>
        <taxon>Acanthomorphata</taxon>
        <taxon>Eupercaria</taxon>
        <taxon>Perciformes</taxon>
        <taxon>Cottioidei</taxon>
        <taxon>Cottales</taxon>
        <taxon>Liparidae</taxon>
        <taxon>Liparis</taxon>
    </lineage>
</organism>
<evidence type="ECO:0000259" key="9">
    <source>
        <dbReference type="Pfam" id="PF04762"/>
    </source>
</evidence>
<dbReference type="UniPathway" id="UPA00988"/>
<evidence type="ECO:0000256" key="5">
    <source>
        <dbReference type="ARBA" id="ARBA00022694"/>
    </source>
</evidence>
<dbReference type="InterPro" id="IPR006849">
    <property type="entry name" value="Elp1"/>
</dbReference>
<keyword evidence="5" id="KW-0819">tRNA processing</keyword>
<evidence type="ECO:0000256" key="6">
    <source>
        <dbReference type="ARBA" id="ARBA00029535"/>
    </source>
</evidence>
<protein>
    <recommendedName>
        <fullName evidence="6">Elongator complex protein 1</fullName>
    </recommendedName>
    <alternativeName>
        <fullName evidence="7">IkappaB kinase complex-associated protein</fullName>
    </alternativeName>
</protein>
<dbReference type="InterPro" id="IPR056167">
    <property type="entry name" value="A-sol_ELP1"/>
</dbReference>
<dbReference type="InterPro" id="IPR056165">
    <property type="entry name" value="Beta-prop_ELP1_2nd"/>
</dbReference>
<feature type="domain" description="ELP1 three-helical bundle" evidence="13">
    <location>
        <begin position="909"/>
        <end position="1073"/>
    </location>
</feature>
<gene>
    <name evidence="14" type="primary">IKBKAP</name>
    <name evidence="14" type="ORF">EYF80_022620</name>
</gene>
<dbReference type="EMBL" id="SRLO01000209">
    <property type="protein sequence ID" value="TNN67090.1"/>
    <property type="molecule type" value="Genomic_DNA"/>
</dbReference>
<sequence length="1087" mass="120966">MRNLKLLKSLSSSELRAPGSPLRLAVRADTGSLLVASHYSITEYDPRTGQVVSEASLAAAGFLPEDGSGAVVGLQDLAELESACLSTAGGDVVLFNFNTCQEVHPAAAWDDRSPRVTWRGDGQLFAVGAVCPRTGARTVRVWNREGVLQATSEPADGLEPALCWKPSGGLIASTQRHPNKHSVVFMEKNGLLHGDFTLPLGQDQAKVKDLLWNSDSTVLAVWLEDLSAGEDQQVNASIQLWVVGNYHWYLKQSLDFGGDPQRAPVCVCWDPERPLRLHLATRGWTSVTYDWGWATERSPGMDGADGAHVAVIDGDKILVTSFRRCVVPPPMCSFELQLTAPVNQVTFLCQPQRTNQLAALTSDGRISVYVEDSGEQVGRTSDGFRAASRPLVLRKTFRVAVLGAEPLALRQLLWLEDELFVGVSSGLPPTSSTLMMLRPSRDADDTLTVSSEVEVDGVVVSAVHGSQTGTVALQLEDGQIRKLLWDGPDPSVEEWRDATGGCVNFPVPCVQTALCSISGEERLLGLTDRSHLYAGDTEMPRGNLETVHHRALVLAQIRTWLDSLRFRESFECMRKLRINLNLLYDHHPKVFLENLEAFITQLDSISHINLFITELKEEDTTSTMYPRGPEDRPVQARPVAGQKKVDVVCDALRGAMESMDPNKFFLCVLTTHVKKTEPELEFLLFLVNVNDLYEHSLGTYDFDLVLMVAEKSQKDPKEYLPFLNMLKSLETNYQRYSIDKHLKRYRKALQHLSKCGEEHFHEALQLVREHKLHSEALRLYAADGAHHKVLFDALSCAYAEHLMEQQQAEQAGLLLWRCGEPVGALQAFASSSSWRNAICTAQQIPLPADQLALLARDLAEKLIEQRRFSEAALLLDQYAKDCEEAILALITGSVWEEALRLIYMHDRQDITETNLKPALLEAVITQTSFLEAQVSAFCRYRARLAVVREQKSRLGLLDEDGPDCPDAELFSEASSVMTGSKYSQSNSRVSSRSSKNRRKAERKKLSLKEGSPMEDRALVYTLGEILSTVDKMREEVHGLLKALVLFQFDRQAEKLQPAYEEALQLMEASVPEVWPPEGLQGPQAQFD</sequence>
<feature type="domain" description="ELP1 alpha-solenoid" evidence="12">
    <location>
        <begin position="550"/>
        <end position="681"/>
    </location>
</feature>
<keyword evidence="15" id="KW-1185">Reference proteome</keyword>
<feature type="domain" description="ELP1 N-terminal second beta-propeller" evidence="10">
    <location>
        <begin position="311"/>
        <end position="539"/>
    </location>
</feature>
<dbReference type="Pfam" id="PF04762">
    <property type="entry name" value="Beta-prop_ELP1_1st"/>
    <property type="match status" value="1"/>
</dbReference>
<evidence type="ECO:0000256" key="2">
    <source>
        <dbReference type="ARBA" id="ARBA00005043"/>
    </source>
</evidence>
<dbReference type="InterPro" id="IPR015943">
    <property type="entry name" value="WD40/YVTN_repeat-like_dom_sf"/>
</dbReference>
<evidence type="ECO:0000259" key="11">
    <source>
        <dbReference type="Pfam" id="PF23878"/>
    </source>
</evidence>
<dbReference type="GO" id="GO:0005829">
    <property type="term" value="C:cytosol"/>
    <property type="evidence" value="ECO:0007669"/>
    <property type="project" value="TreeGrafter"/>
</dbReference>
<evidence type="ECO:0000256" key="7">
    <source>
        <dbReference type="ARBA" id="ARBA00032958"/>
    </source>
</evidence>
<proteinExistence type="inferred from homology"/>
<dbReference type="GO" id="GO:0002926">
    <property type="term" value="P:tRNA wobble base 5-methoxycarbonylmethyl-2-thiouridinylation"/>
    <property type="evidence" value="ECO:0007669"/>
    <property type="project" value="TreeGrafter"/>
</dbReference>
<reference evidence="14 15" key="1">
    <citation type="submission" date="2019-03" db="EMBL/GenBank/DDBJ databases">
        <title>First draft genome of Liparis tanakae, snailfish: a comprehensive survey of snailfish specific genes.</title>
        <authorList>
            <person name="Kim W."/>
            <person name="Song I."/>
            <person name="Jeong J.-H."/>
            <person name="Kim D."/>
            <person name="Kim S."/>
            <person name="Ryu S."/>
            <person name="Song J.Y."/>
            <person name="Lee S.K."/>
        </authorList>
    </citation>
    <scope>NUCLEOTIDE SEQUENCE [LARGE SCALE GENOMIC DNA]</scope>
    <source>
        <tissue evidence="14">Muscle</tissue>
    </source>
</reference>
<dbReference type="Pfam" id="PF23936">
    <property type="entry name" value="HB_ELP1"/>
    <property type="match status" value="1"/>
</dbReference>
<feature type="region of interest" description="Disordered" evidence="8">
    <location>
        <begin position="978"/>
        <end position="1008"/>
    </location>
</feature>
<evidence type="ECO:0000256" key="4">
    <source>
        <dbReference type="ARBA" id="ARBA00022490"/>
    </source>
</evidence>
<dbReference type="PANTHER" id="PTHR12747:SF0">
    <property type="entry name" value="ELONGATOR COMPLEX PROTEIN 1"/>
    <property type="match status" value="1"/>
</dbReference>
<keyword evidence="4" id="KW-0963">Cytoplasm</keyword>
<accession>A0A4Z2HNB7</accession>
<dbReference type="InterPro" id="IPR056164">
    <property type="entry name" value="Beta-prop_ELP1_1st"/>
</dbReference>
<comment type="similarity">
    <text evidence="3">Belongs to the ELP1/IKA1 family.</text>
</comment>
<name>A0A4Z2HNB7_9TELE</name>
<dbReference type="InterPro" id="IPR056166">
    <property type="entry name" value="TPR_ELP1"/>
</dbReference>
<evidence type="ECO:0000259" key="10">
    <source>
        <dbReference type="Pfam" id="PF23797"/>
    </source>
</evidence>
<feature type="domain" description="ELP1 TPR" evidence="11">
    <location>
        <begin position="733"/>
        <end position="900"/>
    </location>
</feature>
<evidence type="ECO:0000256" key="1">
    <source>
        <dbReference type="ARBA" id="ARBA00004496"/>
    </source>
</evidence>
<evidence type="ECO:0000256" key="3">
    <source>
        <dbReference type="ARBA" id="ARBA00006086"/>
    </source>
</evidence>
<dbReference type="Gene3D" id="2.130.10.10">
    <property type="entry name" value="YVTN repeat-like/Quinoprotein amine dehydrogenase"/>
    <property type="match status" value="1"/>
</dbReference>
<dbReference type="GO" id="GO:0000049">
    <property type="term" value="F:tRNA binding"/>
    <property type="evidence" value="ECO:0007669"/>
    <property type="project" value="TreeGrafter"/>
</dbReference>
<evidence type="ECO:0000313" key="14">
    <source>
        <dbReference type="EMBL" id="TNN67090.1"/>
    </source>
</evidence>
<dbReference type="InterPro" id="IPR056169">
    <property type="entry name" value="HB_ELP1"/>
</dbReference>